<sequence length="254" mass="28823">MSLYDAAEPLFIESGDLSPREVEVGPEENVNPDQEPETLVEQLTTAKQDLNAAFLHLHSQLPGDYHLENELFLMTYECPPQEVDNPRSLVGPAMTEVHDAEYRDKVIAATQRIRLVEQAVIDLRNQCLVKGIAAPSDDGLFGVRDSPDDGQCGCMEPLIVNIDKYRAASQRPRISQWLETAEGRPWDTPTAPSETIPAFEHPEFRPSMSCIEPSEIRYDRELISRWEAETIVTRGEADESRREHYRRLGHNVAW</sequence>
<reference evidence="1" key="2">
    <citation type="journal article" date="2022" name="Microb. Genom.">
        <title>A chromosome-scale genome assembly of the tomato pathogen Cladosporium fulvum reveals a compartmentalized genome architecture and the presence of a dispensable chromosome.</title>
        <authorList>
            <person name="Zaccaron A.Z."/>
            <person name="Chen L.H."/>
            <person name="Samaras A."/>
            <person name="Stergiopoulos I."/>
        </authorList>
    </citation>
    <scope>NUCLEOTIDE SEQUENCE</scope>
    <source>
        <strain evidence="1">Race5_Kim</strain>
    </source>
</reference>
<dbReference type="KEGG" id="ffu:CLAFUR5_04004"/>
<protein>
    <submittedName>
        <fullName evidence="1">Uncharacterized protein</fullName>
    </submittedName>
</protein>
<reference evidence="1" key="1">
    <citation type="submission" date="2021-12" db="EMBL/GenBank/DDBJ databases">
        <authorList>
            <person name="Zaccaron A."/>
            <person name="Stergiopoulos I."/>
        </authorList>
    </citation>
    <scope>NUCLEOTIDE SEQUENCE</scope>
    <source>
        <strain evidence="1">Race5_Kim</strain>
    </source>
</reference>
<organism evidence="1 2">
    <name type="scientific">Passalora fulva</name>
    <name type="common">Tomato leaf mold</name>
    <name type="synonym">Cladosporium fulvum</name>
    <dbReference type="NCBI Taxonomy" id="5499"/>
    <lineage>
        <taxon>Eukaryota</taxon>
        <taxon>Fungi</taxon>
        <taxon>Dikarya</taxon>
        <taxon>Ascomycota</taxon>
        <taxon>Pezizomycotina</taxon>
        <taxon>Dothideomycetes</taxon>
        <taxon>Dothideomycetidae</taxon>
        <taxon>Mycosphaerellales</taxon>
        <taxon>Mycosphaerellaceae</taxon>
        <taxon>Fulvia</taxon>
    </lineage>
</organism>
<proteinExistence type="predicted"/>
<dbReference type="EMBL" id="CP090166">
    <property type="protein sequence ID" value="UJO16699.1"/>
    <property type="molecule type" value="Genomic_DNA"/>
</dbReference>
<name>A0A9Q8LFY3_PASFU</name>
<evidence type="ECO:0000313" key="2">
    <source>
        <dbReference type="Proteomes" id="UP000756132"/>
    </source>
</evidence>
<evidence type="ECO:0000313" key="1">
    <source>
        <dbReference type="EMBL" id="UJO16699.1"/>
    </source>
</evidence>
<keyword evidence="2" id="KW-1185">Reference proteome</keyword>
<dbReference type="GeneID" id="71983882"/>
<dbReference type="Proteomes" id="UP000756132">
    <property type="component" value="Chromosome 4"/>
</dbReference>
<gene>
    <name evidence="1" type="ORF">CLAFUR5_04004</name>
</gene>
<dbReference type="AlphaFoldDB" id="A0A9Q8LFY3"/>
<accession>A0A9Q8LFY3</accession>
<dbReference type="RefSeq" id="XP_047761065.1">
    <property type="nucleotide sequence ID" value="XM_047903152.1"/>
</dbReference>